<name>A0A1Q9ECS2_SYMMI</name>
<reference evidence="3 4" key="1">
    <citation type="submission" date="2016-02" db="EMBL/GenBank/DDBJ databases">
        <title>Genome analysis of coral dinoflagellate symbionts highlights evolutionary adaptations to a symbiotic lifestyle.</title>
        <authorList>
            <person name="Aranda M."/>
            <person name="Li Y."/>
            <person name="Liew Y.J."/>
            <person name="Baumgarten S."/>
            <person name="Simakov O."/>
            <person name="Wilson M."/>
            <person name="Piel J."/>
            <person name="Ashoor H."/>
            <person name="Bougouffa S."/>
            <person name="Bajic V.B."/>
            <person name="Ryu T."/>
            <person name="Ravasi T."/>
            <person name="Bayer T."/>
            <person name="Micklem G."/>
            <person name="Kim H."/>
            <person name="Bhak J."/>
            <person name="Lajeunesse T.C."/>
            <person name="Voolstra C.R."/>
        </authorList>
    </citation>
    <scope>NUCLEOTIDE SEQUENCE [LARGE SCALE GENOMIC DNA]</scope>
    <source>
        <strain evidence="3 4">CCMP2467</strain>
    </source>
</reference>
<comment type="caution">
    <text evidence="3">The sequence shown here is derived from an EMBL/GenBank/DDBJ whole genome shotgun (WGS) entry which is preliminary data.</text>
</comment>
<dbReference type="Gene3D" id="3.40.50.150">
    <property type="entry name" value="Vaccinia Virus protein VP39"/>
    <property type="match status" value="1"/>
</dbReference>
<dbReference type="InterPro" id="IPR029063">
    <property type="entry name" value="SAM-dependent_MTases_sf"/>
</dbReference>
<evidence type="ECO:0000256" key="2">
    <source>
        <dbReference type="ARBA" id="ARBA00023242"/>
    </source>
</evidence>
<dbReference type="OrthoDB" id="409933at2759"/>
<keyword evidence="4" id="KW-1185">Reference proteome</keyword>
<dbReference type="Pfam" id="PF13578">
    <property type="entry name" value="Methyltransf_24"/>
    <property type="match status" value="1"/>
</dbReference>
<evidence type="ECO:0000313" key="3">
    <source>
        <dbReference type="EMBL" id="OLQ05181.1"/>
    </source>
</evidence>
<dbReference type="GO" id="GO:0034472">
    <property type="term" value="P:snRNA 3'-end processing"/>
    <property type="evidence" value="ECO:0007669"/>
    <property type="project" value="TreeGrafter"/>
</dbReference>
<organism evidence="3 4">
    <name type="scientific">Symbiodinium microadriaticum</name>
    <name type="common">Dinoflagellate</name>
    <name type="synonym">Zooxanthella microadriatica</name>
    <dbReference type="NCBI Taxonomy" id="2951"/>
    <lineage>
        <taxon>Eukaryota</taxon>
        <taxon>Sar</taxon>
        <taxon>Alveolata</taxon>
        <taxon>Dinophyceae</taxon>
        <taxon>Suessiales</taxon>
        <taxon>Symbiodiniaceae</taxon>
        <taxon>Symbiodinium</taxon>
    </lineage>
</organism>
<keyword evidence="2" id="KW-0539">Nucleus</keyword>
<dbReference type="InterPro" id="IPR036866">
    <property type="entry name" value="RibonucZ/Hydroxyglut_hydro"/>
</dbReference>
<evidence type="ECO:0000313" key="4">
    <source>
        <dbReference type="Proteomes" id="UP000186817"/>
    </source>
</evidence>
<comment type="subcellular location">
    <subcellularLocation>
        <location evidence="1">Nucleus</location>
    </subcellularLocation>
</comment>
<dbReference type="PANTHER" id="PTHR46094">
    <property type="entry name" value="INTEGRATOR COMPLEX SUBUNIT 9"/>
    <property type="match status" value="1"/>
</dbReference>
<proteinExistence type="predicted"/>
<dbReference type="InterPro" id="IPR027074">
    <property type="entry name" value="Integrator_9su"/>
</dbReference>
<evidence type="ECO:0000256" key="1">
    <source>
        <dbReference type="ARBA" id="ARBA00004123"/>
    </source>
</evidence>
<dbReference type="SUPFAM" id="SSF56281">
    <property type="entry name" value="Metallo-hydrolase/oxidoreductase"/>
    <property type="match status" value="1"/>
</dbReference>
<dbReference type="PANTHER" id="PTHR46094:SF1">
    <property type="entry name" value="INTEGRATOR COMPLEX SUBUNIT 9"/>
    <property type="match status" value="1"/>
</dbReference>
<protein>
    <submittedName>
        <fullName evidence="3">Uncharacterized protein</fullName>
    </submittedName>
</protein>
<accession>A0A1Q9ECS2</accession>
<gene>
    <name evidence="3" type="ORF">AK812_SmicGene11676</name>
</gene>
<dbReference type="EMBL" id="LSRX01000192">
    <property type="protein sequence ID" value="OLQ05181.1"/>
    <property type="molecule type" value="Genomic_DNA"/>
</dbReference>
<dbReference type="Proteomes" id="UP000186817">
    <property type="component" value="Unassembled WGS sequence"/>
</dbReference>
<sequence>MDVVYVDGDHSYEGAASDLKAWWPILRQGGAMVGHAAWRVLGAQLLRVDYTITWPGVVRAVNEFADAHGLDVNFSAELWWFLKPGSQRLKDGLGYRPSGCACRGLTITISITIVLLTTMIEATVEAEHGPIFLSAAPSGASLGGSFWSLEALGIRLAVLGAACALSVPVSQGLETEVLRKAEVVVCPCLAKEGEGAEVRASLPEVSHQAAAVLGRGGNVLIPIGADQAFTEDLVMSISRQISDLPDKCQGPIFACGAPALRLRRCGVFAEFSSKTCLDRAHSGEHPFLVDALRDSGRLVLADSLSEMAESYQEPCVLLVPGSLAQGFDGRWASNPESRLLQSDLFMEGCQLPCIGKPLRRRLTGSELRRWATGRLLLTRSDVELLGISSMQKAGKSPLVLPPAEFLDVPVDLSVARVQCWLPEDQLARVQQGKRSAGDLLEGALVGRRRPRISSLVSRAAPAVEMSKEAIKMGFQARGIEVEVREGADGKGTEMQVPSLNARIVLNYPASDQSTALETIVECTSAQGRRQILEASCSLPLSAASARRTGRRCRSRMLFFWPERVSLDNQAKTGQGQAEVGFAVAIVKSGLSSRAASQPSSKEDAETQLGGADCWARTVARNSPAWCRTARSIGKVGKHKK</sequence>
<dbReference type="AlphaFoldDB" id="A0A1Q9ECS2"/>
<dbReference type="GO" id="GO:0032039">
    <property type="term" value="C:integrator complex"/>
    <property type="evidence" value="ECO:0007669"/>
    <property type="project" value="InterPro"/>
</dbReference>